<keyword evidence="4" id="KW-1185">Reference proteome</keyword>
<evidence type="ECO:0000256" key="2">
    <source>
        <dbReference type="SAM" id="Phobius"/>
    </source>
</evidence>
<keyword evidence="1" id="KW-0175">Coiled coil</keyword>
<reference evidence="4" key="1">
    <citation type="submission" date="2016-01" db="EMBL/GenBank/DDBJ databases">
        <authorList>
            <person name="Mitreva M."/>
            <person name="Pepin K.H."/>
            <person name="Mihindukulasuriya K.A."/>
            <person name="Fulton R."/>
            <person name="Fronick C."/>
            <person name="O'Laughlin M."/>
            <person name="Miner T."/>
            <person name="Herter B."/>
            <person name="Rosa B.A."/>
            <person name="Cordes M."/>
            <person name="Tomlinson C."/>
            <person name="Wollam A."/>
            <person name="Palsikar V.B."/>
            <person name="Mardis E.R."/>
            <person name="Wilson R.K."/>
        </authorList>
    </citation>
    <scope>NUCLEOTIDE SEQUENCE [LARGE SCALE GENOMIC DNA]</scope>
    <source>
        <strain evidence="4">KA00274</strain>
    </source>
</reference>
<dbReference type="Proteomes" id="UP000070080">
    <property type="component" value="Unassembled WGS sequence"/>
</dbReference>
<evidence type="ECO:0000313" key="3">
    <source>
        <dbReference type="EMBL" id="KXB40916.1"/>
    </source>
</evidence>
<comment type="caution">
    <text evidence="3">The sequence shown here is derived from an EMBL/GenBank/DDBJ whole genome shotgun (WGS) entry which is preliminary data.</text>
</comment>
<dbReference type="OrthoDB" id="14319at2"/>
<keyword evidence="2" id="KW-0472">Membrane</keyword>
<dbReference type="EMBL" id="LSCV01000023">
    <property type="protein sequence ID" value="KXB40916.1"/>
    <property type="molecule type" value="Genomic_DNA"/>
</dbReference>
<keyword evidence="2" id="KW-0812">Transmembrane</keyword>
<dbReference type="RefSeq" id="WP_066714113.1">
    <property type="nucleotide sequence ID" value="NZ_JARFNM010000001.1"/>
</dbReference>
<organism evidence="3 4">
    <name type="scientific">Amygdalobacter nucleatus</name>
    <dbReference type="NCBI Taxonomy" id="3029274"/>
    <lineage>
        <taxon>Bacteria</taxon>
        <taxon>Bacillati</taxon>
        <taxon>Bacillota</taxon>
        <taxon>Clostridia</taxon>
        <taxon>Eubacteriales</taxon>
        <taxon>Oscillospiraceae</taxon>
        <taxon>Amygdalobacter</taxon>
    </lineage>
</organism>
<evidence type="ECO:0000256" key="1">
    <source>
        <dbReference type="SAM" id="Coils"/>
    </source>
</evidence>
<accession>A0A133YCH6</accession>
<name>A0A133YCH6_9FIRM</name>
<dbReference type="Pfam" id="PF04977">
    <property type="entry name" value="DivIC"/>
    <property type="match status" value="1"/>
</dbReference>
<sequence>MRRYRRPKALLKNHLSWQDLANQGYGSLFWLIIIVVTILALVLVGALHFKQRDEYLANAAISADLQAQYNRLQQDEKELERRELNANSKDFIEQMARGELNMVRPGDKVYVERDN</sequence>
<gene>
    <name evidence="3" type="ORF">HMPREF1872_00794</name>
</gene>
<proteinExistence type="predicted"/>
<protein>
    <submittedName>
        <fullName evidence="3">Septum formation initiator</fullName>
    </submittedName>
</protein>
<evidence type="ECO:0000313" key="4">
    <source>
        <dbReference type="Proteomes" id="UP000070080"/>
    </source>
</evidence>
<dbReference type="InterPro" id="IPR007060">
    <property type="entry name" value="FtsL/DivIC"/>
</dbReference>
<dbReference type="AlphaFoldDB" id="A0A133YCH6"/>
<keyword evidence="2" id="KW-1133">Transmembrane helix</keyword>
<feature type="coiled-coil region" evidence="1">
    <location>
        <begin position="62"/>
        <end position="89"/>
    </location>
</feature>
<dbReference type="STRING" id="1497955.HMPREF1872_00794"/>
<feature type="transmembrane region" description="Helical" evidence="2">
    <location>
        <begin position="28"/>
        <end position="49"/>
    </location>
</feature>